<gene>
    <name evidence="1" type="ORF">QO192_15440</name>
</gene>
<comment type="caution">
    <text evidence="1">The sequence shown here is derived from an EMBL/GenBank/DDBJ whole genome shotgun (WGS) entry which is preliminary data.</text>
</comment>
<keyword evidence="2" id="KW-1185">Reference proteome</keyword>
<organism evidence="1 2">
    <name type="scientific">Flavobacterium frigidarium</name>
    <dbReference type="NCBI Taxonomy" id="99286"/>
    <lineage>
        <taxon>Bacteria</taxon>
        <taxon>Pseudomonadati</taxon>
        <taxon>Bacteroidota</taxon>
        <taxon>Flavobacteriia</taxon>
        <taxon>Flavobacteriales</taxon>
        <taxon>Flavobacteriaceae</taxon>
        <taxon>Flavobacterium</taxon>
    </lineage>
</organism>
<protein>
    <submittedName>
        <fullName evidence="1">Uncharacterized protein</fullName>
    </submittedName>
</protein>
<proteinExistence type="predicted"/>
<evidence type="ECO:0000313" key="2">
    <source>
        <dbReference type="Proteomes" id="UP001568894"/>
    </source>
</evidence>
<evidence type="ECO:0000313" key="1">
    <source>
        <dbReference type="EMBL" id="MEZ7516671.1"/>
    </source>
</evidence>
<sequence>MLKKTKSTAEKFVQYIGILSEDRRLNVWHLAILISIMQLGYNQRQKNVIKVSRSRIMALSHVNTLPTYHKYFKELQNFGYIIYSPSYHLGYQSEVKLTIKARKAGF</sequence>
<dbReference type="RefSeq" id="WP_371572018.1">
    <property type="nucleotide sequence ID" value="NZ_JASMRN010000017.1"/>
</dbReference>
<dbReference type="EMBL" id="JASMRN010000017">
    <property type="protein sequence ID" value="MEZ7516671.1"/>
    <property type="molecule type" value="Genomic_DNA"/>
</dbReference>
<reference evidence="1 2" key="1">
    <citation type="submission" date="2023-05" db="EMBL/GenBank/DDBJ databases">
        <title>Adaptations of aquatic viruses from atmosphere-close ecosystems of the Central Arctic Ocean.</title>
        <authorList>
            <person name="Rahlff J."/>
            <person name="Holmfeldt K."/>
        </authorList>
    </citation>
    <scope>NUCLEOTIDE SEQUENCE [LARGE SCALE GENOMIC DNA]</scope>
    <source>
        <strain evidence="1 2">Arc14</strain>
    </source>
</reference>
<accession>A0ABV4KGC0</accession>
<dbReference type="Proteomes" id="UP001568894">
    <property type="component" value="Unassembled WGS sequence"/>
</dbReference>
<name>A0ABV4KGC0_9FLAO</name>